<organism evidence="1 2">
    <name type="scientific">Protopolystoma xenopodis</name>
    <dbReference type="NCBI Taxonomy" id="117903"/>
    <lineage>
        <taxon>Eukaryota</taxon>
        <taxon>Metazoa</taxon>
        <taxon>Spiralia</taxon>
        <taxon>Lophotrochozoa</taxon>
        <taxon>Platyhelminthes</taxon>
        <taxon>Monogenea</taxon>
        <taxon>Polyopisthocotylea</taxon>
        <taxon>Polystomatidea</taxon>
        <taxon>Polystomatidae</taxon>
        <taxon>Protopolystoma</taxon>
    </lineage>
</organism>
<reference evidence="1" key="1">
    <citation type="submission" date="2018-11" db="EMBL/GenBank/DDBJ databases">
        <authorList>
            <consortium name="Pathogen Informatics"/>
        </authorList>
    </citation>
    <scope>NUCLEOTIDE SEQUENCE</scope>
</reference>
<dbReference type="Proteomes" id="UP000784294">
    <property type="component" value="Unassembled WGS sequence"/>
</dbReference>
<comment type="caution">
    <text evidence="1">The sequence shown here is derived from an EMBL/GenBank/DDBJ whole genome shotgun (WGS) entry which is preliminary data.</text>
</comment>
<evidence type="ECO:0000313" key="1">
    <source>
        <dbReference type="EMBL" id="VEL11459.1"/>
    </source>
</evidence>
<gene>
    <name evidence="1" type="ORF">PXEA_LOCUS4899</name>
</gene>
<evidence type="ECO:0000313" key="2">
    <source>
        <dbReference type="Proteomes" id="UP000784294"/>
    </source>
</evidence>
<accession>A0A3S5BP07</accession>
<keyword evidence="2" id="KW-1185">Reference proteome</keyword>
<sequence length="358" mass="39516">MGFKVSYRSVSCLFRKQNLRLNLDIQGCFRSVAAAQTTQPPLYSTSTSFVSKLEPAVSISLTTSTVDFTSSSVSTTSRSINPNSLLPTTQMRTTSLFTSGSSPSTTTAPSTSFVPTTFGHFSTNVSHYEFSTPAAPTRGPHPPACGNITAFRTTDNQKPEVYLSVEQKKPGIEMDFLPIRQSEQHHMDGVNTSWVELGDEGCSVHLHNAELIRLHAKINETGFIFASVYFKLSLNWGVDNVTMTLISSRKRIAERILMNISQENRMFPLEMEIDEILLEAKTVLFSQAIMTLQSYICHRELPISTSPTISTTSETAFTTPYLPFSESSAALGTTTAISECIPVSGMLSKDVRFFYTFL</sequence>
<dbReference type="AlphaFoldDB" id="A0A3S5BP07"/>
<dbReference type="EMBL" id="CAAALY010011864">
    <property type="protein sequence ID" value="VEL11459.1"/>
    <property type="molecule type" value="Genomic_DNA"/>
</dbReference>
<proteinExistence type="predicted"/>
<protein>
    <submittedName>
        <fullName evidence="1">Uncharacterized protein</fullName>
    </submittedName>
</protein>
<name>A0A3S5BP07_9PLAT</name>